<evidence type="ECO:0000256" key="3">
    <source>
        <dbReference type="ARBA" id="ARBA00022840"/>
    </source>
</evidence>
<protein>
    <recommendedName>
        <fullName evidence="6">KEN domain-containing protein</fullName>
    </recommendedName>
</protein>
<keyword evidence="4" id="KW-0175">Coiled coil</keyword>
<dbReference type="PANTHER" id="PTHR13954">
    <property type="entry name" value="IRE1-RELATED"/>
    <property type="match status" value="1"/>
</dbReference>
<evidence type="ECO:0000256" key="4">
    <source>
        <dbReference type="SAM" id="Coils"/>
    </source>
</evidence>
<feature type="region of interest" description="Disordered" evidence="5">
    <location>
        <begin position="808"/>
        <end position="828"/>
    </location>
</feature>
<dbReference type="AlphaFoldDB" id="A0A6H5H008"/>
<keyword evidence="3" id="KW-0067">ATP-binding</keyword>
<dbReference type="PROSITE" id="PS51392">
    <property type="entry name" value="KEN"/>
    <property type="match status" value="1"/>
</dbReference>
<dbReference type="Proteomes" id="UP000479000">
    <property type="component" value="Unassembled WGS sequence"/>
</dbReference>
<feature type="coiled-coil region" evidence="4">
    <location>
        <begin position="757"/>
        <end position="784"/>
    </location>
</feature>
<dbReference type="InterPro" id="IPR038357">
    <property type="entry name" value="KEN_sf"/>
</dbReference>
<evidence type="ECO:0000313" key="7">
    <source>
        <dbReference type="EMBL" id="CAB0008592.1"/>
    </source>
</evidence>
<evidence type="ECO:0000256" key="2">
    <source>
        <dbReference type="ARBA" id="ARBA00022741"/>
    </source>
</evidence>
<proteinExistence type="predicted"/>
<feature type="compositionally biased region" description="Basic and acidic residues" evidence="5">
    <location>
        <begin position="335"/>
        <end position="346"/>
    </location>
</feature>
<dbReference type="InterPro" id="IPR010513">
    <property type="entry name" value="KEN_dom"/>
</dbReference>
<dbReference type="GO" id="GO:0004674">
    <property type="term" value="F:protein serine/threonine kinase activity"/>
    <property type="evidence" value="ECO:0007669"/>
    <property type="project" value="InterPro"/>
</dbReference>
<name>A0A6H5H008_9HEMI</name>
<dbReference type="GO" id="GO:0051082">
    <property type="term" value="F:unfolded protein binding"/>
    <property type="evidence" value="ECO:0007669"/>
    <property type="project" value="TreeGrafter"/>
</dbReference>
<keyword evidence="8" id="KW-1185">Reference proteome</keyword>
<dbReference type="GO" id="GO:1990604">
    <property type="term" value="C:IRE1-TRAF2-ASK1 complex"/>
    <property type="evidence" value="ECO:0007669"/>
    <property type="project" value="TreeGrafter"/>
</dbReference>
<evidence type="ECO:0000256" key="1">
    <source>
        <dbReference type="ARBA" id="ARBA00022729"/>
    </source>
</evidence>
<evidence type="ECO:0000313" key="8">
    <source>
        <dbReference type="Proteomes" id="UP000479000"/>
    </source>
</evidence>
<dbReference type="Gene3D" id="1.20.1440.180">
    <property type="entry name" value="KEN domain"/>
    <property type="match status" value="1"/>
</dbReference>
<dbReference type="GO" id="GO:0070059">
    <property type="term" value="P:intrinsic apoptotic signaling pathway in response to endoplasmic reticulum stress"/>
    <property type="evidence" value="ECO:0007669"/>
    <property type="project" value="TreeGrafter"/>
</dbReference>
<keyword evidence="2" id="KW-0547">Nucleotide-binding</keyword>
<feature type="domain" description="KEN" evidence="6">
    <location>
        <begin position="196"/>
        <end position="325"/>
    </location>
</feature>
<accession>A0A6H5H008</accession>
<feature type="compositionally biased region" description="Polar residues" evidence="5">
    <location>
        <begin position="306"/>
        <end position="326"/>
    </location>
</feature>
<feature type="region of interest" description="Disordered" evidence="5">
    <location>
        <begin position="300"/>
        <end position="346"/>
    </location>
</feature>
<dbReference type="GO" id="GO:0004521">
    <property type="term" value="F:RNA endonuclease activity"/>
    <property type="evidence" value="ECO:0007669"/>
    <property type="project" value="InterPro"/>
</dbReference>
<feature type="coiled-coil region" evidence="4">
    <location>
        <begin position="659"/>
        <end position="686"/>
    </location>
</feature>
<dbReference type="GO" id="GO:0006397">
    <property type="term" value="P:mRNA processing"/>
    <property type="evidence" value="ECO:0007669"/>
    <property type="project" value="InterPro"/>
</dbReference>
<dbReference type="GO" id="GO:0005524">
    <property type="term" value="F:ATP binding"/>
    <property type="evidence" value="ECO:0007669"/>
    <property type="project" value="UniProtKB-KW"/>
</dbReference>
<reference evidence="7 8" key="1">
    <citation type="submission" date="2020-02" db="EMBL/GenBank/DDBJ databases">
        <authorList>
            <person name="Ferguson B K."/>
        </authorList>
    </citation>
    <scope>NUCLEOTIDE SEQUENCE [LARGE SCALE GENOMIC DNA]</scope>
</reference>
<dbReference type="GO" id="GO:0036498">
    <property type="term" value="P:IRE1-mediated unfolded protein response"/>
    <property type="evidence" value="ECO:0007669"/>
    <property type="project" value="TreeGrafter"/>
</dbReference>
<evidence type="ECO:0000256" key="5">
    <source>
        <dbReference type="SAM" id="MobiDB-lite"/>
    </source>
</evidence>
<feature type="compositionally biased region" description="Basic and acidic residues" evidence="5">
    <location>
        <begin position="808"/>
        <end position="821"/>
    </location>
</feature>
<dbReference type="Pfam" id="PF06479">
    <property type="entry name" value="Ribonuc_2-5A"/>
    <property type="match status" value="1"/>
</dbReference>
<sequence>MERFKTACGTLHSPITRRIRYLPKNSTITVSMEYFIVFESTLYIGESAHGLYALPSLVDQTVQIVPDSVYPDRLLIGGPGAKVETAVREIKQSSQGSSNSSVGPNGVVYVQKGRVTIGKISFDTRDILGKGCEGTFVFRNLRYPLNSLDCLFMSIRLAALEEDKLWKTLIMKMISQNPLERPSASTVRRHPVFWSKPYILSFLQDVSDRIEKETVEGEVLRELEMGGEAVCQGDWKQFIDAEVAEDLGKYRSYRGDSIRDLLRALRNKFLRSEPAFVQYYDASFHFPCLKSDFVPSWFSEPIPKPKQSNQTTTKANQLTKPRTPQRQPRFRAKTKKDAVEPGELATEKKETLDKEAWIRSGQLSGAWRPVFNTLAMASKKEDTLEQRDVGKETFKMEIEVAPLKTKRFVFKESYADKKVVAQDKVCEICACGSCRCEFPPPPDELDVDEDHCKSLDPHGADQDAKMDTRQLKDLYLKFYGDLKEWNRFVATCKVVERKSKNETYLFSNVQAVEGAAEDVQRLTDFERFATLGILEELVDKLVILGANKPKVAPQLNFHLPKDRYTAKIRKRMYDADTNLLIAESQGQREVCRFSKLRTLAEHVVRITCDEIAERSTIDALQGFLSLEERRVLEEKAIRLNYTDNLALIKVLKGLKSKNDKDTKAVIEKYERMKKTLEAELQHEMFRNGVYLSYFKDWADAEFESEKWEKDEHYFKWMEKELKKSEANVNTETRVHRDVVVFLKLAMRKLEKDTKRWSDKYDKDIEEKDTEIADVKQRRKDVHKRMAEMLSVFEDRQKAIQAYLRERTERERRAEETRKPGGEVRWSVGSSENTIREARRRNRRGRLLRQRSRNRLICSPLQQDPLLMYSSTGLI</sequence>
<evidence type="ECO:0000259" key="6">
    <source>
        <dbReference type="PROSITE" id="PS51392"/>
    </source>
</evidence>
<keyword evidence="1" id="KW-0732">Signal</keyword>
<dbReference type="PANTHER" id="PTHR13954:SF6">
    <property type="entry name" value="NON-SPECIFIC SERINE_THREONINE PROTEIN KINASE"/>
    <property type="match status" value="1"/>
</dbReference>
<dbReference type="EMBL" id="CADCXU010020495">
    <property type="protein sequence ID" value="CAB0008592.1"/>
    <property type="molecule type" value="Genomic_DNA"/>
</dbReference>
<dbReference type="InterPro" id="IPR045133">
    <property type="entry name" value="IRE1/2-like"/>
</dbReference>
<gene>
    <name evidence="7" type="ORF">NTEN_LOCUS13838</name>
</gene>
<dbReference type="OrthoDB" id="10254713at2759"/>
<organism evidence="7 8">
    <name type="scientific">Nesidiocoris tenuis</name>
    <dbReference type="NCBI Taxonomy" id="355587"/>
    <lineage>
        <taxon>Eukaryota</taxon>
        <taxon>Metazoa</taxon>
        <taxon>Ecdysozoa</taxon>
        <taxon>Arthropoda</taxon>
        <taxon>Hexapoda</taxon>
        <taxon>Insecta</taxon>
        <taxon>Pterygota</taxon>
        <taxon>Neoptera</taxon>
        <taxon>Paraneoptera</taxon>
        <taxon>Hemiptera</taxon>
        <taxon>Heteroptera</taxon>
        <taxon>Panheteroptera</taxon>
        <taxon>Cimicomorpha</taxon>
        <taxon>Miridae</taxon>
        <taxon>Dicyphina</taxon>
        <taxon>Nesidiocoris</taxon>
    </lineage>
</organism>